<evidence type="ECO:0008006" key="2">
    <source>
        <dbReference type="Google" id="ProtNLM"/>
    </source>
</evidence>
<accession>A0A6J5NYV0</accession>
<evidence type="ECO:0000313" key="1">
    <source>
        <dbReference type="EMBL" id="CAB4164247.1"/>
    </source>
</evidence>
<dbReference type="InterPro" id="IPR011043">
    <property type="entry name" value="Gal_Oxase/kelch_b-propeller"/>
</dbReference>
<sequence>MKTPILGSAYVARSVNAADNRMVNLFPEVIPEGGKESAFLNRAPGLRLLATIGDGPIRGLWAFGGYGYVVSNNKLYRIDALYNVTLLGTVDGTGPVSMASNVNTAEVGSNAQLMIACNPNAYIYDTTTSTFSQITTDQFRGAKLVDFISPGYFVAMQSNGLTFQISALNDGLTWDILDFSTVDGSPDALVSMIVDHNEIWLFGTQSVEVWYYNGDPDFPFARIQGAFNEIGCAAAYSVAKLDNGLFWLGADARGQGIVYRSNGYTGTRISTHAIEFAIAQYGNISDALAYTYQQEGHSFYVLTFPSANATWVYDVATQAWHERASWENSHFNRHRSNCQMAFNSEVIVGDFVNGNIYAFDLDVYDDNGQLQRWLRSWRALPTGQNDLKRTAHHSLQLDCESGVGVNGVDPFDPIFYYLGTEDETTEDWLLASPTLDLYTETGELIYTSDGDLSDTIITESGDSIVVSEESTQGVIPQVMLRWSDDGGHTWSNEHWAQLGKIGQYYRRVFWRRLGMTLKLRDRVYEISGADPVKIVIMGAELHASGTNA</sequence>
<organism evidence="1">
    <name type="scientific">uncultured Caudovirales phage</name>
    <dbReference type="NCBI Taxonomy" id="2100421"/>
    <lineage>
        <taxon>Viruses</taxon>
        <taxon>Duplodnaviria</taxon>
        <taxon>Heunggongvirae</taxon>
        <taxon>Uroviricota</taxon>
        <taxon>Caudoviricetes</taxon>
        <taxon>Peduoviridae</taxon>
        <taxon>Maltschvirus</taxon>
        <taxon>Maltschvirus maltsch</taxon>
    </lineage>
</organism>
<reference evidence="1" key="1">
    <citation type="submission" date="2020-04" db="EMBL/GenBank/DDBJ databases">
        <authorList>
            <person name="Chiriac C."/>
            <person name="Salcher M."/>
            <person name="Ghai R."/>
            <person name="Kavagutti S V."/>
        </authorList>
    </citation>
    <scope>NUCLEOTIDE SEQUENCE</scope>
</reference>
<dbReference type="SUPFAM" id="SSF50965">
    <property type="entry name" value="Galactose oxidase, central domain"/>
    <property type="match status" value="1"/>
</dbReference>
<protein>
    <recommendedName>
        <fullName evidence="2">Bacteriophage P22, Gp10, DNA-stabilising</fullName>
    </recommendedName>
</protein>
<proteinExistence type="predicted"/>
<name>A0A6J5NYV0_9CAUD</name>
<gene>
    <name evidence="1" type="ORF">UFOVP830_15</name>
</gene>
<dbReference type="EMBL" id="LR796761">
    <property type="protein sequence ID" value="CAB4164247.1"/>
    <property type="molecule type" value="Genomic_DNA"/>
</dbReference>